<protein>
    <submittedName>
        <fullName evidence="1">Carboxypeptidase regulatory-like domain-containing protein</fullName>
    </submittedName>
</protein>
<gene>
    <name evidence="1" type="ORF">DIT97_17665</name>
    <name evidence="2" type="ORF">GmarT_47150</name>
</gene>
<evidence type="ECO:0000313" key="2">
    <source>
        <dbReference type="EMBL" id="QEG18822.1"/>
    </source>
</evidence>
<dbReference type="GeneID" id="98649173"/>
<dbReference type="Proteomes" id="UP000263642">
    <property type="component" value="Unassembled WGS sequence"/>
</dbReference>
<dbReference type="InterPro" id="IPR008969">
    <property type="entry name" value="CarboxyPept-like_regulatory"/>
</dbReference>
<dbReference type="EMBL" id="CP042910">
    <property type="protein sequence ID" value="QEG18822.1"/>
    <property type="molecule type" value="Genomic_DNA"/>
</dbReference>
<evidence type="ECO:0000313" key="3">
    <source>
        <dbReference type="Proteomes" id="UP000263642"/>
    </source>
</evidence>
<reference evidence="1 3" key="1">
    <citation type="journal article" date="2018" name="Nat. Biotechnol.">
        <title>A standardized bacterial taxonomy based on genome phylogeny substantially revises the tree of life.</title>
        <authorList>
            <person name="Parks D.H."/>
            <person name="Chuvochina M."/>
            <person name="Waite D.W."/>
            <person name="Rinke C."/>
            <person name="Skarshewski A."/>
            <person name="Chaumeil P.A."/>
            <person name="Hugenholtz P."/>
        </authorList>
    </citation>
    <scope>NUCLEOTIDE SEQUENCE [LARGE SCALE GENOMIC DNA]</scope>
    <source>
        <strain evidence="1">UBA9375</strain>
    </source>
</reference>
<dbReference type="SUPFAM" id="SSF49464">
    <property type="entry name" value="Carboxypeptidase regulatory domain-like"/>
    <property type="match status" value="1"/>
</dbReference>
<keyword evidence="4" id="KW-1185">Reference proteome</keyword>
<dbReference type="GO" id="GO:0004180">
    <property type="term" value="F:carboxypeptidase activity"/>
    <property type="evidence" value="ECO:0007669"/>
    <property type="project" value="UniProtKB-KW"/>
</dbReference>
<accession>A0A3D3R7L3</accession>
<proteinExistence type="predicted"/>
<keyword evidence="1" id="KW-0378">Hydrolase</keyword>
<reference evidence="2 4" key="2">
    <citation type="submission" date="2019-08" db="EMBL/GenBank/DDBJ databases">
        <title>Deep-cultivation of Planctomycetes and their phenomic and genomic characterization uncovers novel biology.</title>
        <authorList>
            <person name="Wiegand S."/>
            <person name="Jogler M."/>
            <person name="Boedeker C."/>
            <person name="Pinto D."/>
            <person name="Vollmers J."/>
            <person name="Rivas-Marin E."/>
            <person name="Kohn T."/>
            <person name="Peeters S.H."/>
            <person name="Heuer A."/>
            <person name="Rast P."/>
            <person name="Oberbeckmann S."/>
            <person name="Bunk B."/>
            <person name="Jeske O."/>
            <person name="Meyerdierks A."/>
            <person name="Storesund J.E."/>
            <person name="Kallscheuer N."/>
            <person name="Luecker S."/>
            <person name="Lage O.M."/>
            <person name="Pohl T."/>
            <person name="Merkel B.J."/>
            <person name="Hornburger P."/>
            <person name="Mueller R.-W."/>
            <person name="Bruemmer F."/>
            <person name="Labrenz M."/>
            <person name="Spormann A.M."/>
            <person name="Op den Camp H."/>
            <person name="Overmann J."/>
            <person name="Amann R."/>
            <person name="Jetten M.S.M."/>
            <person name="Mascher T."/>
            <person name="Medema M.H."/>
            <person name="Devos D.P."/>
            <person name="Kaster A.-K."/>
            <person name="Ovreas L."/>
            <person name="Rohde M."/>
            <person name="Galperin M.Y."/>
            <person name="Jogler C."/>
        </authorList>
    </citation>
    <scope>NUCLEOTIDE SEQUENCE [LARGE SCALE GENOMIC DNA]</scope>
    <source>
        <strain evidence="2 4">DSM 8797</strain>
    </source>
</reference>
<dbReference type="Proteomes" id="UP000322887">
    <property type="component" value="Chromosome"/>
</dbReference>
<dbReference type="AlphaFoldDB" id="A0A3D3R7L3"/>
<name>A0A3D3R7L3_9PLAN</name>
<keyword evidence="1" id="KW-0121">Carboxypeptidase</keyword>
<keyword evidence="1" id="KW-0645">Protease</keyword>
<evidence type="ECO:0000313" key="1">
    <source>
        <dbReference type="EMBL" id="HCO24759.1"/>
    </source>
</evidence>
<evidence type="ECO:0000313" key="4">
    <source>
        <dbReference type="Proteomes" id="UP000322887"/>
    </source>
</evidence>
<sequence length="139" mass="14766">MLITNNSGRTGILLLLVLWCSGCGGGLDEDLPETVAVNGVVTYQGKPVPDASIMFYPLQGRKPATGRTDPQGKFTLRTFENADGAIPGAHQVTVNAYESTPEGVSMKSAIPIKYSSPTTTPLKITVSESNPEIKLELTD</sequence>
<dbReference type="EMBL" id="DQAY01000107">
    <property type="protein sequence ID" value="HCO24759.1"/>
    <property type="molecule type" value="Genomic_DNA"/>
</dbReference>
<organism evidence="1 3">
    <name type="scientific">Gimesia maris</name>
    <dbReference type="NCBI Taxonomy" id="122"/>
    <lineage>
        <taxon>Bacteria</taxon>
        <taxon>Pseudomonadati</taxon>
        <taxon>Planctomycetota</taxon>
        <taxon>Planctomycetia</taxon>
        <taxon>Planctomycetales</taxon>
        <taxon>Planctomycetaceae</taxon>
        <taxon>Gimesia</taxon>
    </lineage>
</organism>
<dbReference type="RefSeq" id="WP_002646969.1">
    <property type="nucleotide sequence ID" value="NZ_CP042910.1"/>
</dbReference>